<dbReference type="EMBL" id="CAJVQB010001637">
    <property type="protein sequence ID" value="CAG8544139.1"/>
    <property type="molecule type" value="Genomic_DNA"/>
</dbReference>
<dbReference type="Proteomes" id="UP000789901">
    <property type="component" value="Unassembled WGS sequence"/>
</dbReference>
<reference evidence="2 3" key="1">
    <citation type="submission" date="2021-06" db="EMBL/GenBank/DDBJ databases">
        <authorList>
            <person name="Kallberg Y."/>
            <person name="Tangrot J."/>
            <person name="Rosling A."/>
        </authorList>
    </citation>
    <scope>NUCLEOTIDE SEQUENCE [LARGE SCALE GENOMIC DNA]</scope>
    <source>
        <strain evidence="2 3">120-4 pot B 10/14</strain>
    </source>
</reference>
<keyword evidence="3" id="KW-1185">Reference proteome</keyword>
<proteinExistence type="predicted"/>
<comment type="caution">
    <text evidence="2">The sequence shown here is derived from an EMBL/GenBank/DDBJ whole genome shotgun (WGS) entry which is preliminary data.</text>
</comment>
<protein>
    <submittedName>
        <fullName evidence="2">39243_t:CDS:1</fullName>
    </submittedName>
</protein>
<name>A0ABM8W7A6_GIGMA</name>
<evidence type="ECO:0000313" key="3">
    <source>
        <dbReference type="Proteomes" id="UP000789901"/>
    </source>
</evidence>
<keyword evidence="1" id="KW-0812">Transmembrane</keyword>
<evidence type="ECO:0000256" key="1">
    <source>
        <dbReference type="SAM" id="Phobius"/>
    </source>
</evidence>
<sequence>MKDDSSIHFFSLDPLNPRNKILVPCPHVRSNNKIEVRDCYKSKSDQNNMFDLMFNCDLDDEKMCNKAKSTFESVGRTLTSKLLLNTRIGLNATFRPLEGNLLGSAGPSRAIPFRDEDGKIRLYVQALAKQFQLQVHPEYSSVDILADFNSNFPFWFEGDPQIQPNQIGFEELVLHELMHGLGFLSGWNNDYIEEDSLFLTPNIDGIIFNVGDNIERNSELVFRGFLESAFDKYMVLISNKTLTTELTSNFDKFLDGQDTKFSSINEFKEKFKASPQFDIAKQMYNICIESNSIGFLLNTSNSKNEVVVLETGINPFQGGSSLSHVDEKLFDNSSEFLMTFEQTPGRTLKDAITAGGGKNRKEEAIGPKILAILETLGYPTSNNPNPYIPSVIFPQSLSTEDCPSSCTKANSLYDSIMTDLSSDSNNLSALNMASMIIFMLGVFFILF</sequence>
<feature type="transmembrane region" description="Helical" evidence="1">
    <location>
        <begin position="427"/>
        <end position="446"/>
    </location>
</feature>
<organism evidence="2 3">
    <name type="scientific">Gigaspora margarita</name>
    <dbReference type="NCBI Taxonomy" id="4874"/>
    <lineage>
        <taxon>Eukaryota</taxon>
        <taxon>Fungi</taxon>
        <taxon>Fungi incertae sedis</taxon>
        <taxon>Mucoromycota</taxon>
        <taxon>Glomeromycotina</taxon>
        <taxon>Glomeromycetes</taxon>
        <taxon>Diversisporales</taxon>
        <taxon>Gigasporaceae</taxon>
        <taxon>Gigaspora</taxon>
    </lineage>
</organism>
<keyword evidence="1" id="KW-1133">Transmembrane helix</keyword>
<keyword evidence="1" id="KW-0472">Membrane</keyword>
<gene>
    <name evidence="2" type="ORF">GMARGA_LOCUS4231</name>
</gene>
<accession>A0ABM8W7A6</accession>
<evidence type="ECO:0000313" key="2">
    <source>
        <dbReference type="EMBL" id="CAG8544139.1"/>
    </source>
</evidence>